<dbReference type="RefSeq" id="WP_379653059.1">
    <property type="nucleotide sequence ID" value="NZ_JBHTMB010000167.1"/>
</dbReference>
<dbReference type="EMBL" id="JBHTMB010000167">
    <property type="protein sequence ID" value="MFD1235610.1"/>
    <property type="molecule type" value="Genomic_DNA"/>
</dbReference>
<accession>A0ABW3VMP6</accession>
<name>A0ABW3VMP6_9PSEU</name>
<dbReference type="InterPro" id="IPR003692">
    <property type="entry name" value="Hydantoinase_B"/>
</dbReference>
<comment type="caution">
    <text evidence="2">The sequence shown here is derived from an EMBL/GenBank/DDBJ whole genome shotgun (WGS) entry which is preliminary data.</text>
</comment>
<protein>
    <submittedName>
        <fullName evidence="2">Hydantoinase B/oxoprolinase family protein</fullName>
    </submittedName>
</protein>
<dbReference type="Proteomes" id="UP001597182">
    <property type="component" value="Unassembled WGS sequence"/>
</dbReference>
<evidence type="ECO:0000313" key="3">
    <source>
        <dbReference type="Proteomes" id="UP001597182"/>
    </source>
</evidence>
<evidence type="ECO:0000259" key="1">
    <source>
        <dbReference type="Pfam" id="PF02538"/>
    </source>
</evidence>
<dbReference type="PANTHER" id="PTHR11365">
    <property type="entry name" value="5-OXOPROLINASE RELATED"/>
    <property type="match status" value="1"/>
</dbReference>
<organism evidence="2 3">
    <name type="scientific">Pseudonocardia benzenivorans</name>
    <dbReference type="NCBI Taxonomy" id="228005"/>
    <lineage>
        <taxon>Bacteria</taxon>
        <taxon>Bacillati</taxon>
        <taxon>Actinomycetota</taxon>
        <taxon>Actinomycetes</taxon>
        <taxon>Pseudonocardiales</taxon>
        <taxon>Pseudonocardiaceae</taxon>
        <taxon>Pseudonocardia</taxon>
    </lineage>
</organism>
<feature type="domain" description="Hydantoinase B/oxoprolinase" evidence="1">
    <location>
        <begin position="12"/>
        <end position="528"/>
    </location>
</feature>
<sequence length="619" mass="66359">MTIEEQAPAVSPIVLEVVEGALESVRHEMEVLVDRTARSSIIREQHDQRAGIYDASGRCVTAVSFSSVPTPIIRKFAGTIRPGDIFIHNDVYQSDGGVTHLPDLCLTAPVFRDGELVAFVQSFGHTGDIGGMLPGSIPLGSTEVFQEGILIPPSRLYHGGDVDTDLYDLILRNSRFPDELRGDIDAFCAAVRAGAERVATLFARYGTPTVISCFDRMLERCASDLREVVLPQIPDGTYRFEDFCEYEDVQPAEPRTLLRIRCTMTKTADGILFDFDGTDGQVSGSLNWPGTPSSYARYLGALLKGYAPDVVINDGVLDVVRVDVPKGSLLSPEFPAACAWRTYPFMRLLDIGQGLLAQATDGQVPAAAEPISAYGIFGARSDGTPFLLREITGAGSGARSYADGADTVDAAPESRNMPAEFAENFFPVRVEHLGLRPDSGGPGKFRGGHGYWKDIRVLTDGLLFLYADRVRLAPWGVAGGRAGASARWILNPGTPEERQLPAKAEGLPIKAGAVLRVLTSGGGGWGDPLDRDPATVLLDVHSGVVSAEAANAAYGVVLTTEDGRIEIDGAATEALRAARRSTGPGRSMFDRGPGFRELVASGALVPWFVEDDAYVGGQR</sequence>
<gene>
    <name evidence="2" type="ORF">ACFQ34_20160</name>
</gene>
<dbReference type="PANTHER" id="PTHR11365:SF23">
    <property type="entry name" value="HYPOTHETICAL 5-OXOPROLINASE (EUROFUNG)-RELATED"/>
    <property type="match status" value="1"/>
</dbReference>
<reference evidence="3" key="1">
    <citation type="journal article" date="2019" name="Int. J. Syst. Evol. Microbiol.">
        <title>The Global Catalogue of Microorganisms (GCM) 10K type strain sequencing project: providing services to taxonomists for standard genome sequencing and annotation.</title>
        <authorList>
            <consortium name="The Broad Institute Genomics Platform"/>
            <consortium name="The Broad Institute Genome Sequencing Center for Infectious Disease"/>
            <person name="Wu L."/>
            <person name="Ma J."/>
        </authorList>
    </citation>
    <scope>NUCLEOTIDE SEQUENCE [LARGE SCALE GENOMIC DNA]</scope>
    <source>
        <strain evidence="3">CCUG 49018</strain>
    </source>
</reference>
<keyword evidence="3" id="KW-1185">Reference proteome</keyword>
<dbReference type="Pfam" id="PF02538">
    <property type="entry name" value="Hydantoinase_B"/>
    <property type="match status" value="1"/>
</dbReference>
<evidence type="ECO:0000313" key="2">
    <source>
        <dbReference type="EMBL" id="MFD1235610.1"/>
    </source>
</evidence>
<dbReference type="InterPro" id="IPR045079">
    <property type="entry name" value="Oxoprolinase-like"/>
</dbReference>
<proteinExistence type="predicted"/>